<dbReference type="EMBL" id="BKCJ010002335">
    <property type="protein sequence ID" value="GEU47863.1"/>
    <property type="molecule type" value="Genomic_DNA"/>
</dbReference>
<dbReference type="InterPro" id="IPR013947">
    <property type="entry name" value="Mediator_Med14"/>
</dbReference>
<dbReference type="GO" id="GO:0070847">
    <property type="term" value="C:core mediator complex"/>
    <property type="evidence" value="ECO:0007669"/>
    <property type="project" value="TreeGrafter"/>
</dbReference>
<dbReference type="GO" id="GO:0006357">
    <property type="term" value="P:regulation of transcription by RNA polymerase II"/>
    <property type="evidence" value="ECO:0007669"/>
    <property type="project" value="InterPro"/>
</dbReference>
<dbReference type="AlphaFoldDB" id="A0A6L2KED5"/>
<dbReference type="GO" id="GO:0016592">
    <property type="term" value="C:mediator complex"/>
    <property type="evidence" value="ECO:0007669"/>
    <property type="project" value="UniProtKB-UniRule"/>
</dbReference>
<evidence type="ECO:0000256" key="2">
    <source>
        <dbReference type="ARBA" id="ARBA00007813"/>
    </source>
</evidence>
<keyword evidence="3 7" id="KW-0805">Transcription regulation</keyword>
<keyword evidence="5 7" id="KW-0804">Transcription</keyword>
<evidence type="ECO:0000256" key="1">
    <source>
        <dbReference type="ARBA" id="ARBA00004123"/>
    </source>
</evidence>
<evidence type="ECO:0000259" key="8">
    <source>
        <dbReference type="Pfam" id="PF08638"/>
    </source>
</evidence>
<evidence type="ECO:0000256" key="3">
    <source>
        <dbReference type="ARBA" id="ARBA00023015"/>
    </source>
</evidence>
<accession>A0A6L2KED5</accession>
<feature type="domain" description="Mediator complex subunit MED14 N-terminal" evidence="8">
    <location>
        <begin position="1"/>
        <end position="37"/>
    </location>
</feature>
<keyword evidence="4 7" id="KW-0010">Activator</keyword>
<dbReference type="PANTHER" id="PTHR12809">
    <property type="entry name" value="MEDIATOR COMPLEX SUBUNIT"/>
    <property type="match status" value="1"/>
</dbReference>
<dbReference type="Pfam" id="PF08638">
    <property type="entry name" value="Med14"/>
    <property type="match status" value="1"/>
</dbReference>
<organism evidence="9">
    <name type="scientific">Tanacetum cinerariifolium</name>
    <name type="common">Dalmatian daisy</name>
    <name type="synonym">Chrysanthemum cinerariifolium</name>
    <dbReference type="NCBI Taxonomy" id="118510"/>
    <lineage>
        <taxon>Eukaryota</taxon>
        <taxon>Viridiplantae</taxon>
        <taxon>Streptophyta</taxon>
        <taxon>Embryophyta</taxon>
        <taxon>Tracheophyta</taxon>
        <taxon>Spermatophyta</taxon>
        <taxon>Magnoliopsida</taxon>
        <taxon>eudicotyledons</taxon>
        <taxon>Gunneridae</taxon>
        <taxon>Pentapetalae</taxon>
        <taxon>asterids</taxon>
        <taxon>campanulids</taxon>
        <taxon>Asterales</taxon>
        <taxon>Asteraceae</taxon>
        <taxon>Asteroideae</taxon>
        <taxon>Anthemideae</taxon>
        <taxon>Anthemidinae</taxon>
        <taxon>Tanacetum</taxon>
    </lineage>
</organism>
<evidence type="ECO:0000256" key="7">
    <source>
        <dbReference type="RuleBase" id="RU365082"/>
    </source>
</evidence>
<protein>
    <recommendedName>
        <fullName evidence="7">Mediator of RNA polymerase II transcription subunit 14</fullName>
    </recommendedName>
    <alternativeName>
        <fullName evidence="7">Mediator complex subunit 14</fullName>
    </alternativeName>
</protein>
<comment type="similarity">
    <text evidence="2 7">Belongs to the Mediator complex subunit 14 family.</text>
</comment>
<gene>
    <name evidence="9" type="ORF">Tci_019841</name>
</gene>
<comment type="subcellular location">
    <subcellularLocation>
        <location evidence="1 7">Nucleus</location>
    </subcellularLocation>
</comment>
<keyword evidence="6 7" id="KW-0539">Nucleus</keyword>
<name>A0A6L2KED5_TANCI</name>
<sequence length="202" mass="23346">MFFIHEGLQQARALIYDVPSAIEILLTGTYERLPKRVQGVATLDYGGHLTMWRILHLEGGQAWFYKGFDQLVIGLAWTFSLSAISSWFVVPCSALLLLLAPFLDMGWLMDSYLLIREGFAFEIKTWTTFFNISWSIGADISMIVDLAVWTGFTWRAFLMRDFVDNMCRDSHDLMKNHALLLMILEIGHRCNDFEYMVLLEDI</sequence>
<evidence type="ECO:0000313" key="9">
    <source>
        <dbReference type="EMBL" id="GEU47863.1"/>
    </source>
</evidence>
<comment type="function">
    <text evidence="7">Component of the Mediator complex, a coactivator involved in the regulated transcription of nearly all RNA polymerase II-dependent genes. Mediator functions as a bridge to convey information from gene-specific regulatory proteins to the basal RNA polymerase II transcription machinery. Mediator is recruited to promoters by direct interactions with regulatory proteins and serves as a scaffold for the assembly of a functional preinitiation complex with RNA polymerase II and the general transcription factors.</text>
</comment>
<comment type="caution">
    <text evidence="9">The sequence shown here is derived from an EMBL/GenBank/DDBJ whole genome shotgun (WGS) entry which is preliminary data.</text>
</comment>
<evidence type="ECO:0000256" key="4">
    <source>
        <dbReference type="ARBA" id="ARBA00023159"/>
    </source>
</evidence>
<dbReference type="GO" id="GO:0003712">
    <property type="term" value="F:transcription coregulator activity"/>
    <property type="evidence" value="ECO:0007669"/>
    <property type="project" value="UniProtKB-UniRule"/>
</dbReference>
<dbReference type="InterPro" id="IPR055122">
    <property type="entry name" value="Med14_N"/>
</dbReference>
<dbReference type="PANTHER" id="PTHR12809:SF2">
    <property type="entry name" value="MEDIATOR OF RNA POLYMERASE II TRANSCRIPTION SUBUNIT 14"/>
    <property type="match status" value="1"/>
</dbReference>
<evidence type="ECO:0000256" key="6">
    <source>
        <dbReference type="ARBA" id="ARBA00023242"/>
    </source>
</evidence>
<comment type="subunit">
    <text evidence="7">Component of the Mediator complex.</text>
</comment>
<proteinExistence type="inferred from homology"/>
<evidence type="ECO:0000256" key="5">
    <source>
        <dbReference type="ARBA" id="ARBA00023163"/>
    </source>
</evidence>
<reference evidence="9" key="1">
    <citation type="journal article" date="2019" name="Sci. Rep.">
        <title>Draft genome of Tanacetum cinerariifolium, the natural source of mosquito coil.</title>
        <authorList>
            <person name="Yamashiro T."/>
            <person name="Shiraishi A."/>
            <person name="Satake H."/>
            <person name="Nakayama K."/>
        </authorList>
    </citation>
    <scope>NUCLEOTIDE SEQUENCE</scope>
</reference>